<dbReference type="GO" id="GO:0042597">
    <property type="term" value="C:periplasmic space"/>
    <property type="evidence" value="ECO:0007669"/>
    <property type="project" value="UniProtKB-ARBA"/>
</dbReference>
<protein>
    <submittedName>
        <fullName evidence="5">Unannotated protein</fullName>
    </submittedName>
</protein>
<gene>
    <name evidence="5" type="ORF">UFOPK1493_00072</name>
</gene>
<dbReference type="Gene3D" id="3.10.105.10">
    <property type="entry name" value="Dipeptide-binding Protein, Domain 3"/>
    <property type="match status" value="1"/>
</dbReference>
<evidence type="ECO:0000256" key="1">
    <source>
        <dbReference type="ARBA" id="ARBA00005695"/>
    </source>
</evidence>
<sequence length="571" mass="60636">MVIRSTRRLVAVALVATAGLVAGACGGNDPSDATTATVAPVTTDAGSTDATDAPDETAAPSTAPVFTNAPTTTAAAEPEPTPGGTLRVGIEGESTGYAPYLDPWTNAGHNVAKAIFDTLAVYDASGKVVPFLAESITGNTDATVWTIVLRDGISFHNGEPLDAEAVRLNFQAVLDSAQYKDQLSLLARMTVVDDLTLELTMSSPWGTFPNTLVGVIGTQVGYMAAPAMLASPEGSRNPIGTGPFRFVEWVPDDRLIVERNDDYWLGAPYLDGIEFRPIADSTARKAAFDAGDIDVYYTGSSSEIVEYFEQQAAGEVGVTIGAPSEPDVVMFNTANAPLDDVRVRRALAMSVDIPRLYDYLEATGVKQPLTGPYASSSFWFVESDYPAYDPAAAAALIEEYEAEVGPVTFEFAGGQDPFITSYQELFQSMWAEIGAEANIVSRAQSENIDAVLNDDFQVILWGGIGGGDPDADYTQFHSGGLNFSNFTDPAIDAAMDAGRALADPEARKEQYAIVQQILGEQVPYIWTGTNQFGVITQAGVNGIADFTLPDGDAGQPINGGRFYLKDVWIAA</sequence>
<dbReference type="Gene3D" id="3.40.190.10">
    <property type="entry name" value="Periplasmic binding protein-like II"/>
    <property type="match status" value="1"/>
</dbReference>
<dbReference type="InterPro" id="IPR039424">
    <property type="entry name" value="SBP_5"/>
</dbReference>
<dbReference type="GO" id="GO:0043190">
    <property type="term" value="C:ATP-binding cassette (ABC) transporter complex"/>
    <property type="evidence" value="ECO:0007669"/>
    <property type="project" value="InterPro"/>
</dbReference>
<keyword evidence="2" id="KW-0732">Signal</keyword>
<dbReference type="InterPro" id="IPR000914">
    <property type="entry name" value="SBP_5_dom"/>
</dbReference>
<feature type="compositionally biased region" description="Low complexity" evidence="3">
    <location>
        <begin position="43"/>
        <end position="85"/>
    </location>
</feature>
<dbReference type="PROSITE" id="PS01040">
    <property type="entry name" value="SBP_BACTERIAL_5"/>
    <property type="match status" value="1"/>
</dbReference>
<dbReference type="InterPro" id="IPR030678">
    <property type="entry name" value="Peptide/Ni-bd"/>
</dbReference>
<comment type="similarity">
    <text evidence="1">Belongs to the bacterial solute-binding protein 5 family.</text>
</comment>
<name>A0A6J6BE07_9ZZZZ</name>
<evidence type="ECO:0000313" key="5">
    <source>
        <dbReference type="EMBL" id="CAB4537400.1"/>
    </source>
</evidence>
<dbReference type="PROSITE" id="PS51257">
    <property type="entry name" value="PROKAR_LIPOPROTEIN"/>
    <property type="match status" value="1"/>
</dbReference>
<dbReference type="InterPro" id="IPR023765">
    <property type="entry name" value="SBP_5_CS"/>
</dbReference>
<feature type="region of interest" description="Disordered" evidence="3">
    <location>
        <begin position="43"/>
        <end position="89"/>
    </location>
</feature>
<dbReference type="Pfam" id="PF00496">
    <property type="entry name" value="SBP_bac_5"/>
    <property type="match status" value="1"/>
</dbReference>
<evidence type="ECO:0000256" key="3">
    <source>
        <dbReference type="SAM" id="MobiDB-lite"/>
    </source>
</evidence>
<dbReference type="PANTHER" id="PTHR30290">
    <property type="entry name" value="PERIPLASMIC BINDING COMPONENT OF ABC TRANSPORTER"/>
    <property type="match status" value="1"/>
</dbReference>
<accession>A0A6J6BE07</accession>
<dbReference type="GO" id="GO:1904680">
    <property type="term" value="F:peptide transmembrane transporter activity"/>
    <property type="evidence" value="ECO:0007669"/>
    <property type="project" value="TreeGrafter"/>
</dbReference>
<proteinExistence type="inferred from homology"/>
<dbReference type="PIRSF" id="PIRSF002741">
    <property type="entry name" value="MppA"/>
    <property type="match status" value="1"/>
</dbReference>
<dbReference type="GO" id="GO:0015833">
    <property type="term" value="P:peptide transport"/>
    <property type="evidence" value="ECO:0007669"/>
    <property type="project" value="TreeGrafter"/>
</dbReference>
<dbReference type="PANTHER" id="PTHR30290:SF38">
    <property type="entry name" value="D,D-DIPEPTIDE-BINDING PERIPLASMIC PROTEIN DDPA-RELATED"/>
    <property type="match status" value="1"/>
</dbReference>
<dbReference type="EMBL" id="CAEZSR010000002">
    <property type="protein sequence ID" value="CAB4537400.1"/>
    <property type="molecule type" value="Genomic_DNA"/>
</dbReference>
<reference evidence="5" key="1">
    <citation type="submission" date="2020-05" db="EMBL/GenBank/DDBJ databases">
        <authorList>
            <person name="Chiriac C."/>
            <person name="Salcher M."/>
            <person name="Ghai R."/>
            <person name="Kavagutti S V."/>
        </authorList>
    </citation>
    <scope>NUCLEOTIDE SEQUENCE</scope>
</reference>
<dbReference type="SUPFAM" id="SSF53850">
    <property type="entry name" value="Periplasmic binding protein-like II"/>
    <property type="match status" value="1"/>
</dbReference>
<evidence type="ECO:0000259" key="4">
    <source>
        <dbReference type="Pfam" id="PF00496"/>
    </source>
</evidence>
<organism evidence="5">
    <name type="scientific">freshwater metagenome</name>
    <dbReference type="NCBI Taxonomy" id="449393"/>
    <lineage>
        <taxon>unclassified sequences</taxon>
        <taxon>metagenomes</taxon>
        <taxon>ecological metagenomes</taxon>
    </lineage>
</organism>
<evidence type="ECO:0000256" key="2">
    <source>
        <dbReference type="ARBA" id="ARBA00022729"/>
    </source>
</evidence>
<dbReference type="AlphaFoldDB" id="A0A6J6BE07"/>
<feature type="domain" description="Solute-binding protein family 5" evidence="4">
    <location>
        <begin position="127"/>
        <end position="476"/>
    </location>
</feature>